<dbReference type="Proteomes" id="UP000501568">
    <property type="component" value="Chromosome"/>
</dbReference>
<comment type="subcellular location">
    <subcellularLocation>
        <location evidence="1">Membrane</location>
        <topology evidence="1">Single-pass membrane protein</topology>
    </subcellularLocation>
</comment>
<evidence type="ECO:0000256" key="2">
    <source>
        <dbReference type="ARBA" id="ARBA00022692"/>
    </source>
</evidence>
<evidence type="ECO:0000256" key="4">
    <source>
        <dbReference type="ARBA" id="ARBA00023136"/>
    </source>
</evidence>
<feature type="domain" description="TonB C-terminal" evidence="5">
    <location>
        <begin position="30"/>
        <end position="125"/>
    </location>
</feature>
<dbReference type="Gene3D" id="3.30.1150.10">
    <property type="match status" value="1"/>
</dbReference>
<evidence type="ECO:0000313" key="7">
    <source>
        <dbReference type="Proteomes" id="UP000501568"/>
    </source>
</evidence>
<evidence type="ECO:0000259" key="5">
    <source>
        <dbReference type="PROSITE" id="PS52015"/>
    </source>
</evidence>
<accession>A0A6G6Y340</accession>
<dbReference type="GO" id="GO:0055085">
    <property type="term" value="P:transmembrane transport"/>
    <property type="evidence" value="ECO:0007669"/>
    <property type="project" value="InterPro"/>
</dbReference>
<dbReference type="RefSeq" id="WP_165326262.1">
    <property type="nucleotide sequence ID" value="NZ_CP049109.1"/>
</dbReference>
<protein>
    <submittedName>
        <fullName evidence="6">TonB family protein</fullName>
    </submittedName>
</protein>
<dbReference type="NCBIfam" id="TIGR01352">
    <property type="entry name" value="tonB_Cterm"/>
    <property type="match status" value="1"/>
</dbReference>
<keyword evidence="3" id="KW-1133">Transmembrane helix</keyword>
<keyword evidence="2" id="KW-0812">Transmembrane</keyword>
<dbReference type="SUPFAM" id="SSF74653">
    <property type="entry name" value="TolA/TonB C-terminal domain"/>
    <property type="match status" value="1"/>
</dbReference>
<dbReference type="AlphaFoldDB" id="A0A6G6Y340"/>
<dbReference type="PROSITE" id="PS52015">
    <property type="entry name" value="TONB_CTD"/>
    <property type="match status" value="1"/>
</dbReference>
<dbReference type="KEGG" id="spzr:G5C33_05270"/>
<dbReference type="EMBL" id="CP049109">
    <property type="protein sequence ID" value="QIG79261.1"/>
    <property type="molecule type" value="Genomic_DNA"/>
</dbReference>
<keyword evidence="4" id="KW-0472">Membrane</keyword>
<dbReference type="Pfam" id="PF03544">
    <property type="entry name" value="TonB_C"/>
    <property type="match status" value="1"/>
</dbReference>
<evidence type="ECO:0000256" key="3">
    <source>
        <dbReference type="ARBA" id="ARBA00022989"/>
    </source>
</evidence>
<evidence type="ECO:0000313" key="6">
    <source>
        <dbReference type="EMBL" id="QIG79261.1"/>
    </source>
</evidence>
<organism evidence="6 7">
    <name type="scientific">Stakelama tenebrarum</name>
    <dbReference type="NCBI Taxonomy" id="2711215"/>
    <lineage>
        <taxon>Bacteria</taxon>
        <taxon>Pseudomonadati</taxon>
        <taxon>Pseudomonadota</taxon>
        <taxon>Alphaproteobacteria</taxon>
        <taxon>Sphingomonadales</taxon>
        <taxon>Sphingomonadaceae</taxon>
        <taxon>Stakelama</taxon>
    </lineage>
</organism>
<dbReference type="GO" id="GO:0016020">
    <property type="term" value="C:membrane"/>
    <property type="evidence" value="ECO:0007669"/>
    <property type="project" value="UniProtKB-SubCell"/>
</dbReference>
<proteinExistence type="predicted"/>
<dbReference type="InterPro" id="IPR037682">
    <property type="entry name" value="TonB_C"/>
</dbReference>
<reference evidence="6 7" key="1">
    <citation type="submission" date="2020-02" db="EMBL/GenBank/DDBJ databases">
        <authorList>
            <person name="Zheng R.K."/>
            <person name="Sun C.M."/>
        </authorList>
    </citation>
    <scope>NUCLEOTIDE SEQUENCE [LARGE SCALE GENOMIC DNA]</scope>
    <source>
        <strain evidence="7">zrk23</strain>
    </source>
</reference>
<gene>
    <name evidence="6" type="ORF">G5C33_05270</name>
</gene>
<evidence type="ECO:0000256" key="1">
    <source>
        <dbReference type="ARBA" id="ARBA00004167"/>
    </source>
</evidence>
<name>A0A6G6Y340_9SPHN</name>
<dbReference type="InterPro" id="IPR006260">
    <property type="entry name" value="TonB/TolA_C"/>
</dbReference>
<keyword evidence="7" id="KW-1185">Reference proteome</keyword>
<sequence>MLASFKMAIAAGLLVLGGNTGEQNVPEGARWAAKVSAKLDNAVAFDADRIGPHLHGTTRLSFRIGTDGKATDINVVRSSGNDWLDRRAAGKLRMIGKLPEAPAWIRERTLYADISQGFDDPRYNVRVSGVAMLQ</sequence>